<dbReference type="EMBL" id="JAXIVS010000002">
    <property type="protein sequence ID" value="MDY7226099.1"/>
    <property type="molecule type" value="Genomic_DNA"/>
</dbReference>
<evidence type="ECO:0000313" key="2">
    <source>
        <dbReference type="EMBL" id="MDY7226099.1"/>
    </source>
</evidence>
<gene>
    <name evidence="2" type="ORF">SYV04_06875</name>
</gene>
<evidence type="ECO:0000313" key="3">
    <source>
        <dbReference type="Proteomes" id="UP001291309"/>
    </source>
</evidence>
<protein>
    <submittedName>
        <fullName evidence="2">Uncharacterized protein</fullName>
    </submittedName>
</protein>
<reference evidence="2 3" key="1">
    <citation type="submission" date="2023-12" db="EMBL/GenBank/DDBJ databases">
        <title>the genome sequence of Hyalangium sp. s54d21.</title>
        <authorList>
            <person name="Zhang X."/>
        </authorList>
    </citation>
    <scope>NUCLEOTIDE SEQUENCE [LARGE SCALE GENOMIC DNA]</scope>
    <source>
        <strain evidence="3">s54d21</strain>
    </source>
</reference>
<name>A0ABU5GY36_9BACT</name>
<comment type="caution">
    <text evidence="2">The sequence shown here is derived from an EMBL/GenBank/DDBJ whole genome shotgun (WGS) entry which is preliminary data.</text>
</comment>
<feature type="compositionally biased region" description="Basic and acidic residues" evidence="1">
    <location>
        <begin position="21"/>
        <end position="30"/>
    </location>
</feature>
<feature type="region of interest" description="Disordered" evidence="1">
    <location>
        <begin position="1"/>
        <end position="71"/>
    </location>
</feature>
<proteinExistence type="predicted"/>
<sequence>MSKKDVLHIPIPEVPPPSRTAHSEEEERAPHVPPIFPAEGSDEMPDHHPHHEPRIIEPQPSSIPYPGVGVS</sequence>
<keyword evidence="3" id="KW-1185">Reference proteome</keyword>
<evidence type="ECO:0000256" key="1">
    <source>
        <dbReference type="SAM" id="MobiDB-lite"/>
    </source>
</evidence>
<dbReference type="RefSeq" id="WP_321544820.1">
    <property type="nucleotide sequence ID" value="NZ_JAXIVS010000002.1"/>
</dbReference>
<organism evidence="2 3">
    <name type="scientific">Hyalangium rubrum</name>
    <dbReference type="NCBI Taxonomy" id="3103134"/>
    <lineage>
        <taxon>Bacteria</taxon>
        <taxon>Pseudomonadati</taxon>
        <taxon>Myxococcota</taxon>
        <taxon>Myxococcia</taxon>
        <taxon>Myxococcales</taxon>
        <taxon>Cystobacterineae</taxon>
        <taxon>Archangiaceae</taxon>
        <taxon>Hyalangium</taxon>
    </lineage>
</organism>
<feature type="compositionally biased region" description="Basic and acidic residues" evidence="1">
    <location>
        <begin position="44"/>
        <end position="55"/>
    </location>
</feature>
<accession>A0ABU5GY36</accession>
<dbReference type="Proteomes" id="UP001291309">
    <property type="component" value="Unassembled WGS sequence"/>
</dbReference>